<gene>
    <name evidence="2" type="ORF">BP6252_10982</name>
</gene>
<proteinExistence type="predicted"/>
<feature type="region of interest" description="Disordered" evidence="1">
    <location>
        <begin position="196"/>
        <end position="221"/>
    </location>
</feature>
<feature type="compositionally biased region" description="Basic and acidic residues" evidence="1">
    <location>
        <begin position="1"/>
        <end position="16"/>
    </location>
</feature>
<evidence type="ECO:0000313" key="2">
    <source>
        <dbReference type="EMBL" id="RDW63437.1"/>
    </source>
</evidence>
<name>A0A3D8QNS0_9HELO</name>
<protein>
    <submittedName>
        <fullName evidence="2">Uncharacterized protein</fullName>
    </submittedName>
</protein>
<evidence type="ECO:0000313" key="3">
    <source>
        <dbReference type="Proteomes" id="UP000256645"/>
    </source>
</evidence>
<sequence>MDNMEQLKNDLNHEEDAASTTAPRHRHRKNHRAGVKERARKEKKALAASTPSTPISASHPGSTGGKKHSHRAGVKYRAKKEALNRMATEGTPATYDAEGNIQDDGDHIEHSDDEANDAEHDTPSLTYDSDRHSEDHEDTSSEHEVEPDVFTADPINATPDSAISVLNGDESYSYEAKADISSETVDKSTEKISATTSTLPIEVENPKSPIQQTKPTTPQRRKSIVILSLARPLVL</sequence>
<keyword evidence="3" id="KW-1185">Reference proteome</keyword>
<comment type="caution">
    <text evidence="2">The sequence shown here is derived from an EMBL/GenBank/DDBJ whole genome shotgun (WGS) entry which is preliminary data.</text>
</comment>
<feature type="compositionally biased region" description="Basic residues" evidence="1">
    <location>
        <begin position="23"/>
        <end position="33"/>
    </location>
</feature>
<dbReference type="EMBL" id="PDLM01000013">
    <property type="protein sequence ID" value="RDW63437.1"/>
    <property type="molecule type" value="Genomic_DNA"/>
</dbReference>
<feature type="compositionally biased region" description="Low complexity" evidence="1">
    <location>
        <begin position="46"/>
        <end position="58"/>
    </location>
</feature>
<accession>A0A3D8QNS0</accession>
<feature type="region of interest" description="Disordered" evidence="1">
    <location>
        <begin position="1"/>
        <end position="163"/>
    </location>
</feature>
<feature type="compositionally biased region" description="Basic and acidic residues" evidence="1">
    <location>
        <begin position="117"/>
        <end position="146"/>
    </location>
</feature>
<dbReference type="OrthoDB" id="10336460at2759"/>
<reference evidence="2 3" key="1">
    <citation type="journal article" date="2018" name="IMA Fungus">
        <title>IMA Genome-F 9: Draft genome sequence of Annulohypoxylon stygium, Aspergillus mulundensis, Berkeleyomyces basicola (syn. Thielaviopsis basicola), Ceratocystis smalleyi, two Cercospora beticola strains, Coleophoma cylindrospora, Fusarium fracticaudum, Phialophora cf. hyalina, and Morchella septimelata.</title>
        <authorList>
            <person name="Wingfield B.D."/>
            <person name="Bills G.F."/>
            <person name="Dong Y."/>
            <person name="Huang W."/>
            <person name="Nel W.J."/>
            <person name="Swalarsk-Parry B.S."/>
            <person name="Vaghefi N."/>
            <person name="Wilken P.M."/>
            <person name="An Z."/>
            <person name="de Beer Z.W."/>
            <person name="De Vos L."/>
            <person name="Chen L."/>
            <person name="Duong T.A."/>
            <person name="Gao Y."/>
            <person name="Hammerbacher A."/>
            <person name="Kikkert J.R."/>
            <person name="Li Y."/>
            <person name="Li H."/>
            <person name="Li K."/>
            <person name="Li Q."/>
            <person name="Liu X."/>
            <person name="Ma X."/>
            <person name="Naidoo K."/>
            <person name="Pethybridge S.J."/>
            <person name="Sun J."/>
            <person name="Steenkamp E.T."/>
            <person name="van der Nest M.A."/>
            <person name="van Wyk S."/>
            <person name="Wingfield M.J."/>
            <person name="Xiong C."/>
            <person name="Yue Q."/>
            <person name="Zhang X."/>
        </authorList>
    </citation>
    <scope>NUCLEOTIDE SEQUENCE [LARGE SCALE GENOMIC DNA]</scope>
    <source>
        <strain evidence="2 3">BP6252</strain>
    </source>
</reference>
<feature type="compositionally biased region" description="Polar residues" evidence="1">
    <location>
        <begin position="208"/>
        <end position="218"/>
    </location>
</feature>
<organism evidence="2 3">
    <name type="scientific">Coleophoma cylindrospora</name>
    <dbReference type="NCBI Taxonomy" id="1849047"/>
    <lineage>
        <taxon>Eukaryota</taxon>
        <taxon>Fungi</taxon>
        <taxon>Dikarya</taxon>
        <taxon>Ascomycota</taxon>
        <taxon>Pezizomycotina</taxon>
        <taxon>Leotiomycetes</taxon>
        <taxon>Helotiales</taxon>
        <taxon>Dermateaceae</taxon>
        <taxon>Coleophoma</taxon>
    </lineage>
</organism>
<feature type="compositionally biased region" description="Basic residues" evidence="1">
    <location>
        <begin position="65"/>
        <end position="78"/>
    </location>
</feature>
<dbReference type="AlphaFoldDB" id="A0A3D8QNS0"/>
<evidence type="ECO:0000256" key="1">
    <source>
        <dbReference type="SAM" id="MobiDB-lite"/>
    </source>
</evidence>
<dbReference type="Proteomes" id="UP000256645">
    <property type="component" value="Unassembled WGS sequence"/>
</dbReference>